<gene>
    <name evidence="2" type="ORF">HGQ17_04260</name>
</gene>
<evidence type="ECO:0000313" key="2">
    <source>
        <dbReference type="EMBL" id="NLS09231.1"/>
    </source>
</evidence>
<dbReference type="Gene3D" id="2.60.40.1240">
    <property type="match status" value="1"/>
</dbReference>
<name>A0A7X8TI83_9MICC</name>
<evidence type="ECO:0000256" key="1">
    <source>
        <dbReference type="ARBA" id="ARBA00022729"/>
    </source>
</evidence>
<evidence type="ECO:0008006" key="4">
    <source>
        <dbReference type="Google" id="ProtNLM"/>
    </source>
</evidence>
<dbReference type="Proteomes" id="UP000523139">
    <property type="component" value="Unassembled WGS sequence"/>
</dbReference>
<reference evidence="2 3" key="1">
    <citation type="submission" date="2020-04" db="EMBL/GenBank/DDBJ databases">
        <title>Nesterenkonia sp. nov., isolated from marine sediment.</title>
        <authorList>
            <person name="Zhang G."/>
        </authorList>
    </citation>
    <scope>NUCLEOTIDE SEQUENCE [LARGE SCALE GENOMIC DNA]</scope>
    <source>
        <strain evidence="2 3">MY13</strain>
    </source>
</reference>
<dbReference type="InterPro" id="IPR029050">
    <property type="entry name" value="Immunoprotect_excell_Ig-like"/>
</dbReference>
<keyword evidence="3" id="KW-1185">Reference proteome</keyword>
<dbReference type="AlphaFoldDB" id="A0A7X8TI83"/>
<accession>A0A7X8TI83</accession>
<keyword evidence="1" id="KW-0732">Signal</keyword>
<sequence length="108" mass="11649">MAEANEFNDEAEEGNAYILVNVTATYTGEESEMPSLGTEIAWVTGSGETIQAFDSLAVAPDEFDGLNELYNGGTEEGNIALAVPEDYDGLVRVRLGMFDREEAFVSAE</sequence>
<dbReference type="RefSeq" id="WP_168886712.1">
    <property type="nucleotide sequence ID" value="NZ_JABAHY010000002.1"/>
</dbReference>
<organism evidence="2 3">
    <name type="scientific">Nesterenkonia sedimenti</name>
    <dbReference type="NCBI Taxonomy" id="1463632"/>
    <lineage>
        <taxon>Bacteria</taxon>
        <taxon>Bacillati</taxon>
        <taxon>Actinomycetota</taxon>
        <taxon>Actinomycetes</taxon>
        <taxon>Micrococcales</taxon>
        <taxon>Micrococcaceae</taxon>
        <taxon>Nesterenkonia</taxon>
    </lineage>
</organism>
<evidence type="ECO:0000313" key="3">
    <source>
        <dbReference type="Proteomes" id="UP000523139"/>
    </source>
</evidence>
<comment type="caution">
    <text evidence="2">The sequence shown here is derived from an EMBL/GenBank/DDBJ whole genome shotgun (WGS) entry which is preliminary data.</text>
</comment>
<proteinExistence type="predicted"/>
<protein>
    <recommendedName>
        <fullName evidence="4">DUF4352 domain-containing protein</fullName>
    </recommendedName>
</protein>
<dbReference type="EMBL" id="JABAHY010000002">
    <property type="protein sequence ID" value="NLS09231.1"/>
    <property type="molecule type" value="Genomic_DNA"/>
</dbReference>